<feature type="transmembrane region" description="Helical" evidence="6">
    <location>
        <begin position="268"/>
        <end position="286"/>
    </location>
</feature>
<dbReference type="Pfam" id="PF07690">
    <property type="entry name" value="MFS_1"/>
    <property type="match status" value="1"/>
</dbReference>
<evidence type="ECO:0000256" key="3">
    <source>
        <dbReference type="ARBA" id="ARBA00022692"/>
    </source>
</evidence>
<dbReference type="Gene3D" id="1.20.1250.20">
    <property type="entry name" value="MFS general substrate transporter like domains"/>
    <property type="match status" value="2"/>
</dbReference>
<feature type="transmembrane region" description="Helical" evidence="6">
    <location>
        <begin position="292"/>
        <end position="314"/>
    </location>
</feature>
<dbReference type="PROSITE" id="PS50850">
    <property type="entry name" value="MFS"/>
    <property type="match status" value="1"/>
</dbReference>
<feature type="transmembrane region" description="Helical" evidence="6">
    <location>
        <begin position="241"/>
        <end position="261"/>
    </location>
</feature>
<organism evidence="8 9">
    <name type="scientific">Pantoea dispersa</name>
    <dbReference type="NCBI Taxonomy" id="59814"/>
    <lineage>
        <taxon>Bacteria</taxon>
        <taxon>Pseudomonadati</taxon>
        <taxon>Pseudomonadota</taxon>
        <taxon>Gammaproteobacteria</taxon>
        <taxon>Enterobacterales</taxon>
        <taxon>Erwiniaceae</taxon>
        <taxon>Pantoea</taxon>
    </lineage>
</organism>
<keyword evidence="5 6" id="KW-0472">Membrane</keyword>
<evidence type="ECO:0000256" key="2">
    <source>
        <dbReference type="ARBA" id="ARBA00022475"/>
    </source>
</evidence>
<evidence type="ECO:0000256" key="5">
    <source>
        <dbReference type="ARBA" id="ARBA00023136"/>
    </source>
</evidence>
<evidence type="ECO:0000256" key="4">
    <source>
        <dbReference type="ARBA" id="ARBA00022989"/>
    </source>
</evidence>
<dbReference type="EMBL" id="VICF01000011">
    <property type="protein sequence ID" value="TQC69593.1"/>
    <property type="molecule type" value="Genomic_DNA"/>
</dbReference>
<evidence type="ECO:0000256" key="6">
    <source>
        <dbReference type="SAM" id="Phobius"/>
    </source>
</evidence>
<evidence type="ECO:0000313" key="8">
    <source>
        <dbReference type="EMBL" id="TQC69593.1"/>
    </source>
</evidence>
<feature type="transmembrane region" description="Helical" evidence="6">
    <location>
        <begin position="202"/>
        <end position="221"/>
    </location>
</feature>
<dbReference type="Proteomes" id="UP000319715">
    <property type="component" value="Unassembled WGS sequence"/>
</dbReference>
<evidence type="ECO:0000313" key="9">
    <source>
        <dbReference type="Proteomes" id="UP000319715"/>
    </source>
</evidence>
<comment type="caution">
    <text evidence="8">The sequence shown here is derived from an EMBL/GenBank/DDBJ whole genome shotgun (WGS) entry which is preliminary data.</text>
</comment>
<feature type="transmembrane region" description="Helical" evidence="6">
    <location>
        <begin position="158"/>
        <end position="181"/>
    </location>
</feature>
<dbReference type="InterPro" id="IPR050189">
    <property type="entry name" value="MFS_Efflux_Transporters"/>
</dbReference>
<comment type="subcellular location">
    <subcellularLocation>
        <location evidence="1">Cell membrane</location>
        <topology evidence="1">Multi-pass membrane protein</topology>
    </subcellularLocation>
</comment>
<name>A0ABY2ZSM7_9GAMM</name>
<dbReference type="PANTHER" id="PTHR43124">
    <property type="entry name" value="PURINE EFFLUX PUMP PBUE"/>
    <property type="match status" value="1"/>
</dbReference>
<evidence type="ECO:0000256" key="1">
    <source>
        <dbReference type="ARBA" id="ARBA00004651"/>
    </source>
</evidence>
<keyword evidence="9" id="KW-1185">Reference proteome</keyword>
<sequence length="381" mass="39106">MKASLRLTLSGFMLIAVTYGLARFAWGMMMPQVAQQISFSPHASGMLAACSYLAYCLATPGATLLLARWGVRSTAMLAALTAMLGLLLLAAASSAWLIAGGLFIAGLGAGLASPALASAVSQQIDASRQTAANTLINAGTGAGIIMSVPIFMLMPGGWRAACCCFAALALISLLLARYCLPAGRADPPGSPVGWRDRLHNRALLRVIIIAFLSGVASAAWWCFGPDVLRQHSRLNEGQASMLWLVSGAAGILGALTGPLARCIGMRQVYWLAQLAMAVPLLLLAALTHFSYWLVPAAALCGAGYVTLSGILLVAGAAATPQNAASGVAAAFLTLAIGQIGGAILFAQIYSSSAAAALLLFAAIPVALLFLIPANPPQRADA</sequence>
<feature type="transmembrane region" description="Helical" evidence="6">
    <location>
        <begin position="46"/>
        <end position="67"/>
    </location>
</feature>
<dbReference type="InterPro" id="IPR011701">
    <property type="entry name" value="MFS"/>
</dbReference>
<feature type="transmembrane region" description="Helical" evidence="6">
    <location>
        <begin position="326"/>
        <end position="346"/>
    </location>
</feature>
<feature type="transmembrane region" description="Helical" evidence="6">
    <location>
        <begin position="74"/>
        <end position="92"/>
    </location>
</feature>
<proteinExistence type="predicted"/>
<protein>
    <submittedName>
        <fullName evidence="8">YbfB/YjiJ family MFS transporter</fullName>
    </submittedName>
</protein>
<feature type="domain" description="Major facilitator superfamily (MFS) profile" evidence="7">
    <location>
        <begin position="4"/>
        <end position="378"/>
    </location>
</feature>
<evidence type="ECO:0000259" key="7">
    <source>
        <dbReference type="PROSITE" id="PS50850"/>
    </source>
</evidence>
<keyword evidence="3 6" id="KW-0812">Transmembrane</keyword>
<keyword evidence="2" id="KW-1003">Cell membrane</keyword>
<dbReference type="InterPro" id="IPR020846">
    <property type="entry name" value="MFS_dom"/>
</dbReference>
<feature type="transmembrane region" description="Helical" evidence="6">
    <location>
        <begin position="352"/>
        <end position="371"/>
    </location>
</feature>
<accession>A0ABY2ZSM7</accession>
<keyword evidence="4 6" id="KW-1133">Transmembrane helix</keyword>
<dbReference type="SUPFAM" id="SSF103473">
    <property type="entry name" value="MFS general substrate transporter"/>
    <property type="match status" value="1"/>
</dbReference>
<dbReference type="InterPro" id="IPR036259">
    <property type="entry name" value="MFS_trans_sf"/>
</dbReference>
<dbReference type="RefSeq" id="WP_141497014.1">
    <property type="nucleotide sequence ID" value="NZ_VICF01000011.1"/>
</dbReference>
<gene>
    <name evidence="8" type="ORF">FK492_20680</name>
</gene>
<feature type="transmembrane region" description="Helical" evidence="6">
    <location>
        <begin position="132"/>
        <end position="152"/>
    </location>
</feature>
<feature type="transmembrane region" description="Helical" evidence="6">
    <location>
        <begin position="98"/>
        <end position="120"/>
    </location>
</feature>
<reference evidence="8 9" key="1">
    <citation type="submission" date="2019-06" db="EMBL/GenBank/DDBJ databases">
        <title>Pantoea dispersa Assembly.</title>
        <authorList>
            <person name="Wang J."/>
        </authorList>
    </citation>
    <scope>NUCLEOTIDE SEQUENCE [LARGE SCALE GENOMIC DNA]</scope>
    <source>
        <strain evidence="9">bio</strain>
    </source>
</reference>
<dbReference type="PANTHER" id="PTHR43124:SF3">
    <property type="entry name" value="CHLORAMPHENICOL EFFLUX PUMP RV0191"/>
    <property type="match status" value="1"/>
</dbReference>